<reference evidence="6" key="1">
    <citation type="journal article" date="2019" name="Int. J. Syst. Evol. Microbiol.">
        <title>The Global Catalogue of Microorganisms (GCM) 10K type strain sequencing project: providing services to taxonomists for standard genome sequencing and annotation.</title>
        <authorList>
            <consortium name="The Broad Institute Genomics Platform"/>
            <consortium name="The Broad Institute Genome Sequencing Center for Infectious Disease"/>
            <person name="Wu L."/>
            <person name="Ma J."/>
        </authorList>
    </citation>
    <scope>NUCLEOTIDE SEQUENCE [LARGE SCALE GENOMIC DNA]</scope>
    <source>
        <strain evidence="6">CGMCC 1.15422</strain>
    </source>
</reference>
<dbReference type="Gene3D" id="3.90.550.10">
    <property type="entry name" value="Spore Coat Polysaccharide Biosynthesis Protein SpsA, Chain A"/>
    <property type="match status" value="1"/>
</dbReference>
<gene>
    <name evidence="5" type="ORF">GCM10011532_16030</name>
</gene>
<dbReference type="Proteomes" id="UP000605733">
    <property type="component" value="Unassembled WGS sequence"/>
</dbReference>
<dbReference type="RefSeq" id="WP_011708496.1">
    <property type="nucleotide sequence ID" value="NZ_BMIX01000003.1"/>
</dbReference>
<keyword evidence="2" id="KW-0328">Glycosyltransferase</keyword>
<dbReference type="GO" id="GO:0016740">
    <property type="term" value="F:transferase activity"/>
    <property type="evidence" value="ECO:0007669"/>
    <property type="project" value="UniProtKB-KW"/>
</dbReference>
<accession>A0ABQ1WJ96</accession>
<dbReference type="InterPro" id="IPR001173">
    <property type="entry name" value="Glyco_trans_2-like"/>
</dbReference>
<dbReference type="InterPro" id="IPR029044">
    <property type="entry name" value="Nucleotide-diphossugar_trans"/>
</dbReference>
<keyword evidence="6" id="KW-1185">Reference proteome</keyword>
<dbReference type="Pfam" id="PF00535">
    <property type="entry name" value="Glycos_transf_2"/>
    <property type="match status" value="1"/>
</dbReference>
<evidence type="ECO:0000256" key="1">
    <source>
        <dbReference type="ARBA" id="ARBA00006739"/>
    </source>
</evidence>
<comment type="similarity">
    <text evidence="1">Belongs to the glycosyltransferase 2 family.</text>
</comment>
<keyword evidence="3 5" id="KW-0808">Transferase</keyword>
<comment type="caution">
    <text evidence="5">The sequence shown here is derived from an EMBL/GenBank/DDBJ whole genome shotgun (WGS) entry which is preliminary data.</text>
</comment>
<dbReference type="EMBL" id="BMIX01000003">
    <property type="protein sequence ID" value="GGG33195.1"/>
    <property type="molecule type" value="Genomic_DNA"/>
</dbReference>
<feature type="domain" description="Glycosyltransferase 2-like" evidence="4">
    <location>
        <begin position="240"/>
        <end position="345"/>
    </location>
</feature>
<dbReference type="PANTHER" id="PTHR43179">
    <property type="entry name" value="RHAMNOSYLTRANSFERASE WBBL"/>
    <property type="match status" value="1"/>
</dbReference>
<dbReference type="PANTHER" id="PTHR43179:SF12">
    <property type="entry name" value="GALACTOFURANOSYLTRANSFERASE GLFT2"/>
    <property type="match status" value="1"/>
</dbReference>
<evidence type="ECO:0000256" key="3">
    <source>
        <dbReference type="ARBA" id="ARBA00022679"/>
    </source>
</evidence>
<protein>
    <submittedName>
        <fullName evidence="5">Glycosyl transferase</fullName>
    </submittedName>
</protein>
<sequence>MIYLKHINTKTVSSVVKDGEQIQVLNTNLILCFWEICERFPDELVIWIDEKIDMVLSDDLHTIFHHDLIMASYPIESKFFPDSIGYIDQFPFVNPDHTVRYPTWRMSTDVGGIKTQTALKFKSIFQDIKNFGYLLNSIAKVGQQNSLFCYNEPDLIKENYQTTLESRASISLLFNFVSQHYKNEWLFVLLFCFIKYERQLPFWSFFKSHFKRSWFRKTIDLSDLTLAFEKTESLRDTIDILIPTIGRPEYLRQVVLDLKAQTHLPSKLIIIEQEPDLNSKTQLDFLYKEDWPFEIVHRLIHHTGACNARNLAMQQVTSDWVFFADDDIRLTENVIEKALEELHRLNICALNLNCIQPGEEIYFEKIKQWAAFGSGTSIVRSSHALKCQFSEALEFGFGEDIDFGLQLRSHGCDIIYQPEVKIIHLKAGSGGFRDTLKAKWANSSLEPKPSPTMMWLVKKYYSSEMIRGYKVSLFLKFYKKQKLRNPLKYIQLMKRRWDLSEQLSDKLPRS</sequence>
<evidence type="ECO:0000313" key="5">
    <source>
        <dbReference type="EMBL" id="GGG33195.1"/>
    </source>
</evidence>
<evidence type="ECO:0000259" key="4">
    <source>
        <dbReference type="Pfam" id="PF00535"/>
    </source>
</evidence>
<organism evidence="5 6">
    <name type="scientific">Christiangramia forsetii</name>
    <dbReference type="NCBI Taxonomy" id="411153"/>
    <lineage>
        <taxon>Bacteria</taxon>
        <taxon>Pseudomonadati</taxon>
        <taxon>Bacteroidota</taxon>
        <taxon>Flavobacteriia</taxon>
        <taxon>Flavobacteriales</taxon>
        <taxon>Flavobacteriaceae</taxon>
        <taxon>Christiangramia</taxon>
    </lineage>
</organism>
<proteinExistence type="inferred from homology"/>
<evidence type="ECO:0000313" key="6">
    <source>
        <dbReference type="Proteomes" id="UP000605733"/>
    </source>
</evidence>
<evidence type="ECO:0000256" key="2">
    <source>
        <dbReference type="ARBA" id="ARBA00022676"/>
    </source>
</evidence>
<name>A0ABQ1WJ96_9FLAO</name>
<dbReference type="SUPFAM" id="SSF53448">
    <property type="entry name" value="Nucleotide-diphospho-sugar transferases"/>
    <property type="match status" value="1"/>
</dbReference>